<keyword evidence="11" id="KW-0472">Membrane</keyword>
<evidence type="ECO:0000313" key="12">
    <source>
        <dbReference type="EMBL" id="KAK8997277.1"/>
    </source>
</evidence>
<dbReference type="EMBL" id="JBBPBN010000043">
    <property type="protein sequence ID" value="KAK8997277.1"/>
    <property type="molecule type" value="Genomic_DNA"/>
</dbReference>
<reference evidence="12 13" key="1">
    <citation type="journal article" date="2024" name="G3 (Bethesda)">
        <title>Genome assembly of Hibiscus sabdariffa L. provides insights into metabolisms of medicinal natural products.</title>
        <authorList>
            <person name="Kim T."/>
        </authorList>
    </citation>
    <scope>NUCLEOTIDE SEQUENCE [LARGE SCALE GENOMIC DNA]</scope>
    <source>
        <strain evidence="12">TK-2024</strain>
        <tissue evidence="12">Old leaves</tissue>
    </source>
</reference>
<keyword evidence="13" id="KW-1185">Reference proteome</keyword>
<keyword evidence="10" id="KW-0503">Monooxygenase</keyword>
<protein>
    <submittedName>
        <fullName evidence="12">Uncharacterized protein</fullName>
    </submittedName>
</protein>
<evidence type="ECO:0000256" key="6">
    <source>
        <dbReference type="ARBA" id="ARBA00022723"/>
    </source>
</evidence>
<evidence type="ECO:0000256" key="10">
    <source>
        <dbReference type="ARBA" id="ARBA00023033"/>
    </source>
</evidence>
<comment type="cofactor">
    <cofactor evidence="1">
        <name>heme</name>
        <dbReference type="ChEBI" id="CHEBI:30413"/>
    </cofactor>
</comment>
<keyword evidence="9" id="KW-0408">Iron</keyword>
<evidence type="ECO:0000256" key="2">
    <source>
        <dbReference type="ARBA" id="ARBA00004167"/>
    </source>
</evidence>
<dbReference type="PANTHER" id="PTHR47953:SF19">
    <property type="entry name" value="OS06G0641600 PROTEIN"/>
    <property type="match status" value="1"/>
</dbReference>
<organism evidence="12 13">
    <name type="scientific">Hibiscus sabdariffa</name>
    <name type="common">roselle</name>
    <dbReference type="NCBI Taxonomy" id="183260"/>
    <lineage>
        <taxon>Eukaryota</taxon>
        <taxon>Viridiplantae</taxon>
        <taxon>Streptophyta</taxon>
        <taxon>Embryophyta</taxon>
        <taxon>Tracheophyta</taxon>
        <taxon>Spermatophyta</taxon>
        <taxon>Magnoliopsida</taxon>
        <taxon>eudicotyledons</taxon>
        <taxon>Gunneridae</taxon>
        <taxon>Pentapetalae</taxon>
        <taxon>rosids</taxon>
        <taxon>malvids</taxon>
        <taxon>Malvales</taxon>
        <taxon>Malvaceae</taxon>
        <taxon>Malvoideae</taxon>
        <taxon>Hibiscus</taxon>
    </lineage>
</organism>
<dbReference type="InterPro" id="IPR036396">
    <property type="entry name" value="Cyt_P450_sf"/>
</dbReference>
<comment type="subcellular location">
    <subcellularLocation>
        <location evidence="2">Membrane</location>
        <topology evidence="2">Single-pass membrane protein</topology>
    </subcellularLocation>
</comment>
<proteinExistence type="inferred from homology"/>
<name>A0ABR2Q9P8_9ROSI</name>
<evidence type="ECO:0000256" key="3">
    <source>
        <dbReference type="ARBA" id="ARBA00010617"/>
    </source>
</evidence>
<evidence type="ECO:0000256" key="9">
    <source>
        <dbReference type="ARBA" id="ARBA00023004"/>
    </source>
</evidence>
<evidence type="ECO:0000313" key="13">
    <source>
        <dbReference type="Proteomes" id="UP001396334"/>
    </source>
</evidence>
<comment type="caution">
    <text evidence="12">The sequence shown here is derived from an EMBL/GenBank/DDBJ whole genome shotgun (WGS) entry which is preliminary data.</text>
</comment>
<sequence length="94" mass="10705">MKLSGAFCLADMYPSSEILKLMRVDKLHRDSDKILENIVNEHKEQRNKGDGEANLVDVLLQLQQQGDLEFPLVNESIKAVMMNMWDDDVTKGLS</sequence>
<evidence type="ECO:0000256" key="4">
    <source>
        <dbReference type="ARBA" id="ARBA00022617"/>
    </source>
</evidence>
<dbReference type="PANTHER" id="PTHR47953">
    <property type="entry name" value="OS08G0105600 PROTEIN"/>
    <property type="match status" value="1"/>
</dbReference>
<evidence type="ECO:0000256" key="7">
    <source>
        <dbReference type="ARBA" id="ARBA00022989"/>
    </source>
</evidence>
<evidence type="ECO:0000256" key="11">
    <source>
        <dbReference type="ARBA" id="ARBA00023136"/>
    </source>
</evidence>
<dbReference type="InterPro" id="IPR052306">
    <property type="entry name" value="CYP450_71D"/>
</dbReference>
<evidence type="ECO:0000256" key="1">
    <source>
        <dbReference type="ARBA" id="ARBA00001971"/>
    </source>
</evidence>
<keyword evidence="4" id="KW-0349">Heme</keyword>
<evidence type="ECO:0000256" key="5">
    <source>
        <dbReference type="ARBA" id="ARBA00022692"/>
    </source>
</evidence>
<gene>
    <name evidence="12" type="ORF">V6N11_020760</name>
</gene>
<accession>A0ABR2Q9P8</accession>
<dbReference type="SUPFAM" id="SSF48264">
    <property type="entry name" value="Cytochrome P450"/>
    <property type="match status" value="1"/>
</dbReference>
<dbReference type="Proteomes" id="UP001396334">
    <property type="component" value="Unassembled WGS sequence"/>
</dbReference>
<keyword evidence="7" id="KW-1133">Transmembrane helix</keyword>
<keyword evidence="8" id="KW-0560">Oxidoreductase</keyword>
<evidence type="ECO:0000256" key="8">
    <source>
        <dbReference type="ARBA" id="ARBA00023002"/>
    </source>
</evidence>
<comment type="similarity">
    <text evidence="3">Belongs to the cytochrome P450 family.</text>
</comment>
<keyword evidence="6" id="KW-0479">Metal-binding</keyword>
<keyword evidence="5" id="KW-0812">Transmembrane</keyword>